<keyword evidence="9" id="KW-1185">Reference proteome</keyword>
<dbReference type="InterPro" id="IPR007651">
    <property type="entry name" value="Lipin_N"/>
</dbReference>
<protein>
    <recommendedName>
        <fullName evidence="4">phosphatidate phosphatase</fullName>
        <ecNumber evidence="4">3.1.3.4</ecNumber>
    </recommendedName>
</protein>
<dbReference type="Pfam" id="PF16876">
    <property type="entry name" value="Lipin_mid"/>
    <property type="match status" value="1"/>
</dbReference>
<accession>A0ABR1AES2</accession>
<dbReference type="PANTHER" id="PTHR12181">
    <property type="entry name" value="LIPIN"/>
    <property type="match status" value="1"/>
</dbReference>
<comment type="caution">
    <text evidence="8">The sequence shown here is derived from an EMBL/GenBank/DDBJ whole genome shotgun (WGS) entry which is preliminary data.</text>
</comment>
<feature type="region of interest" description="Disordered" evidence="6">
    <location>
        <begin position="189"/>
        <end position="292"/>
    </location>
</feature>
<feature type="region of interest" description="Disordered" evidence="6">
    <location>
        <begin position="493"/>
        <end position="533"/>
    </location>
</feature>
<evidence type="ECO:0000313" key="8">
    <source>
        <dbReference type="EMBL" id="KAK6617979.1"/>
    </source>
</evidence>
<feature type="region of interest" description="Disordered" evidence="6">
    <location>
        <begin position="366"/>
        <end position="443"/>
    </location>
</feature>
<dbReference type="SUPFAM" id="SSF56784">
    <property type="entry name" value="HAD-like"/>
    <property type="match status" value="1"/>
</dbReference>
<feature type="compositionally biased region" description="Polar residues" evidence="6">
    <location>
        <begin position="414"/>
        <end position="424"/>
    </location>
</feature>
<evidence type="ECO:0000256" key="5">
    <source>
        <dbReference type="ARBA" id="ARBA00022801"/>
    </source>
</evidence>
<name>A0ABR1AES2_POLSC</name>
<dbReference type="EMBL" id="JAWJWF010000050">
    <property type="protein sequence ID" value="KAK6617979.1"/>
    <property type="molecule type" value="Genomic_DNA"/>
</dbReference>
<evidence type="ECO:0000256" key="3">
    <source>
        <dbReference type="ARBA" id="ARBA00005476"/>
    </source>
</evidence>
<dbReference type="InterPro" id="IPR036412">
    <property type="entry name" value="HAD-like_sf"/>
</dbReference>
<evidence type="ECO:0000256" key="6">
    <source>
        <dbReference type="SAM" id="MobiDB-lite"/>
    </source>
</evidence>
<dbReference type="Pfam" id="PF08235">
    <property type="entry name" value="LNS2"/>
    <property type="match status" value="1"/>
</dbReference>
<dbReference type="PANTHER" id="PTHR12181:SF12">
    <property type="entry name" value="PHOSPHATIDATE PHOSPHATASE"/>
    <property type="match status" value="1"/>
</dbReference>
<feature type="compositionally biased region" description="Polar residues" evidence="6">
    <location>
        <begin position="395"/>
        <end position="404"/>
    </location>
</feature>
<comment type="cofactor">
    <cofactor evidence="2">
        <name>Mg(2+)</name>
        <dbReference type="ChEBI" id="CHEBI:18420"/>
    </cofactor>
</comment>
<reference evidence="8 9" key="1">
    <citation type="submission" date="2023-09" db="EMBL/GenBank/DDBJ databases">
        <title>Genomes of two closely related lineages of the louse Polyplax serrata with different host specificities.</title>
        <authorList>
            <person name="Martinu J."/>
            <person name="Tarabai H."/>
            <person name="Stefka J."/>
            <person name="Hypsa V."/>
        </authorList>
    </citation>
    <scope>NUCLEOTIDE SEQUENCE [LARGE SCALE GENOMIC DNA]</scope>
    <source>
        <strain evidence="8">98ZLc_SE</strain>
    </source>
</reference>
<dbReference type="Proteomes" id="UP001359485">
    <property type="component" value="Unassembled WGS sequence"/>
</dbReference>
<comment type="catalytic activity">
    <reaction evidence="1">
        <text>a 1,2-diacyl-sn-glycero-3-phosphate + H2O = a 1,2-diacyl-sn-glycerol + phosphate</text>
        <dbReference type="Rhea" id="RHEA:27429"/>
        <dbReference type="ChEBI" id="CHEBI:15377"/>
        <dbReference type="ChEBI" id="CHEBI:17815"/>
        <dbReference type="ChEBI" id="CHEBI:43474"/>
        <dbReference type="ChEBI" id="CHEBI:58608"/>
        <dbReference type="EC" id="3.1.3.4"/>
    </reaction>
    <physiologicalReaction direction="left-to-right" evidence="1">
        <dbReference type="Rhea" id="RHEA:27430"/>
    </physiologicalReaction>
</comment>
<dbReference type="InterPro" id="IPR026058">
    <property type="entry name" value="LIPIN"/>
</dbReference>
<feature type="domain" description="LNS2/PITP" evidence="7">
    <location>
        <begin position="782"/>
        <end position="938"/>
    </location>
</feature>
<evidence type="ECO:0000313" key="9">
    <source>
        <dbReference type="Proteomes" id="UP001359485"/>
    </source>
</evidence>
<sequence>MNSMNYIGKFISNFRDFYNEINAATLTGAIDVVVVEQRDGSFTCSPFHVRFGKLGVLRSREKIVDIEINGEPLNIHMKLGDSGEAFFVEEVYPNEEGDEEVIPPHLACSPIPSHDQIESWMKANDADKTLFQWKNNNNNNNNENDKPDGLAPSAKVFVAETISQDENGADPEKVRKISIAAAEFITIENQENKGKDADEKENMLPEEMPSDGNKEGETNLSSNSSSNSLNQIQFQPGEKQNGKRKRRKKSFMKKKNNSVSGSTNSGINNKSNVNSSNNNSVDTRNVPGSTEDNSEYPAMFSICDVVLEDLSKKSSMQVCNPQNVNDNMNDLAHIKSCSNDSLNDLSKIPLSNEPDFHFFSDTELTPGCSPESRPCSPVVSDTEIEQRRHEEESTSDPSVMSQSWKWGELPSPLPRSQQVSSTKMNVPMESTDEEAVKKQQQEEAQKSMLSGMFSFMKKTKHLRHDQTEGIYLSELNSEELDPEVAALYFPHSYRGETKPGHTEEDAESGNGPSIPHSPNSQSPHTIEPGTELSSLCPLSRTDVAISLCGNLETGLSDELFNQFIVSYDDFVNNPMVIENPDLVVRVDGKYYNWRTACPLIMSLALYKKPLPQPVIELLSNEFMPQQNKKTKTEVAENTRSYSWFNWRRFSETKHKKEEDLKTVDEVFAMKEETGYRQEPEMTIPVVEEKLEKEEKEEGYAGSNSSEESDAGHKKTGTKIPMDRRYYQYRDKCRKTLRLTSEQIASLNLKDGANEVVFSVTTAYQGTSRCKCHIYKWKHNDRIVISDIDGTITKSDVLGHILPIVGKDWAQSGVAQLFTKIKNNGYKLLYLSARAIGQARVTRDYLKSIKQGDLSLPEGPLLLNPTSLISAFHREVIEKKPEEFKISCLRDIAALFPPDVKPFYAGYGNRVNDVWAYRAVGIPIVRIFTINYKGELKHELTQTFQSSYMNMCHLVDEMFPPPPEELSEDFSNFVFWRDPIPELEVTAVPETEETKASAKTKKLNC</sequence>
<dbReference type="CDD" id="cd01427">
    <property type="entry name" value="HAD_like"/>
    <property type="match status" value="1"/>
</dbReference>
<proteinExistence type="inferred from homology"/>
<dbReference type="SMART" id="SM00775">
    <property type="entry name" value="LNS2"/>
    <property type="match status" value="1"/>
</dbReference>
<comment type="similarity">
    <text evidence="3">Belongs to the lipin family.</text>
</comment>
<dbReference type="InterPro" id="IPR013209">
    <property type="entry name" value="LNS2"/>
</dbReference>
<keyword evidence="5" id="KW-0378">Hydrolase</keyword>
<dbReference type="InterPro" id="IPR031703">
    <property type="entry name" value="Lipin_mid"/>
</dbReference>
<evidence type="ECO:0000256" key="1">
    <source>
        <dbReference type="ARBA" id="ARBA00001180"/>
    </source>
</evidence>
<dbReference type="InterPro" id="IPR031315">
    <property type="entry name" value="LNS2/PITP"/>
</dbReference>
<dbReference type="EC" id="3.1.3.4" evidence="4"/>
<organism evidence="8 9">
    <name type="scientific">Polyplax serrata</name>
    <name type="common">Common mouse louse</name>
    <dbReference type="NCBI Taxonomy" id="468196"/>
    <lineage>
        <taxon>Eukaryota</taxon>
        <taxon>Metazoa</taxon>
        <taxon>Ecdysozoa</taxon>
        <taxon>Arthropoda</taxon>
        <taxon>Hexapoda</taxon>
        <taxon>Insecta</taxon>
        <taxon>Pterygota</taxon>
        <taxon>Neoptera</taxon>
        <taxon>Paraneoptera</taxon>
        <taxon>Psocodea</taxon>
        <taxon>Troctomorpha</taxon>
        <taxon>Phthiraptera</taxon>
        <taxon>Anoplura</taxon>
        <taxon>Polyplacidae</taxon>
        <taxon>Polyplax</taxon>
    </lineage>
</organism>
<evidence type="ECO:0000256" key="4">
    <source>
        <dbReference type="ARBA" id="ARBA00012638"/>
    </source>
</evidence>
<feature type="compositionally biased region" description="Low complexity" evidence="6">
    <location>
        <begin position="219"/>
        <end position="230"/>
    </location>
</feature>
<feature type="compositionally biased region" description="Basic and acidic residues" evidence="6">
    <location>
        <begin position="493"/>
        <end position="503"/>
    </location>
</feature>
<dbReference type="Pfam" id="PF04571">
    <property type="entry name" value="Lipin_N"/>
    <property type="match status" value="1"/>
</dbReference>
<feature type="compositionally biased region" description="Polar residues" evidence="6">
    <location>
        <begin position="281"/>
        <end position="291"/>
    </location>
</feature>
<feature type="compositionally biased region" description="Basic residues" evidence="6">
    <location>
        <begin position="242"/>
        <end position="256"/>
    </location>
</feature>
<feature type="compositionally biased region" description="Basic and acidic residues" evidence="6">
    <location>
        <begin position="434"/>
        <end position="443"/>
    </location>
</feature>
<evidence type="ECO:0000256" key="2">
    <source>
        <dbReference type="ARBA" id="ARBA00001946"/>
    </source>
</evidence>
<gene>
    <name evidence="8" type="ORF">RUM44_002421</name>
</gene>
<feature type="compositionally biased region" description="Basic and acidic residues" evidence="6">
    <location>
        <begin position="190"/>
        <end position="203"/>
    </location>
</feature>
<feature type="region of interest" description="Disordered" evidence="6">
    <location>
        <begin position="690"/>
        <end position="717"/>
    </location>
</feature>
<feature type="compositionally biased region" description="Low complexity" evidence="6">
    <location>
        <begin position="264"/>
        <end position="280"/>
    </location>
</feature>
<evidence type="ECO:0000259" key="7">
    <source>
        <dbReference type="SMART" id="SM00775"/>
    </source>
</evidence>